<proteinExistence type="predicted"/>
<evidence type="ECO:0000313" key="2">
    <source>
        <dbReference type="Proteomes" id="UP000593567"/>
    </source>
</evidence>
<keyword evidence="2" id="KW-1185">Reference proteome</keyword>
<dbReference type="AlphaFoldDB" id="A0A7J7J950"/>
<sequence>MLFSLKPKKKCVASGFVDCHQRRSIDETAKEYMHQGETLTKVTDKNLHLGPFVFAYEHLVRYDESELLKHVLSVYNQVTHCIHMPEWCYTSALPQIIIDAIVKVDNISPSEAKQKFFINLLTEEEDIRLDEQLCATSAAATPLDDT</sequence>
<organism evidence="1 2">
    <name type="scientific">Bugula neritina</name>
    <name type="common">Brown bryozoan</name>
    <name type="synonym">Sertularia neritina</name>
    <dbReference type="NCBI Taxonomy" id="10212"/>
    <lineage>
        <taxon>Eukaryota</taxon>
        <taxon>Metazoa</taxon>
        <taxon>Spiralia</taxon>
        <taxon>Lophotrochozoa</taxon>
        <taxon>Bryozoa</taxon>
        <taxon>Gymnolaemata</taxon>
        <taxon>Cheilostomatida</taxon>
        <taxon>Flustrina</taxon>
        <taxon>Buguloidea</taxon>
        <taxon>Bugulidae</taxon>
        <taxon>Bugula</taxon>
    </lineage>
</organism>
<protein>
    <submittedName>
        <fullName evidence="1">Uncharacterized protein</fullName>
    </submittedName>
</protein>
<gene>
    <name evidence="1" type="ORF">EB796_019601</name>
</gene>
<comment type="caution">
    <text evidence="1">The sequence shown here is derived from an EMBL/GenBank/DDBJ whole genome shotgun (WGS) entry which is preliminary data.</text>
</comment>
<name>A0A7J7J950_BUGNE</name>
<accession>A0A7J7J950</accession>
<dbReference type="EMBL" id="VXIV02002903">
    <property type="protein sequence ID" value="KAF6022101.1"/>
    <property type="molecule type" value="Genomic_DNA"/>
</dbReference>
<dbReference type="Proteomes" id="UP000593567">
    <property type="component" value="Unassembled WGS sequence"/>
</dbReference>
<reference evidence="1" key="1">
    <citation type="submission" date="2020-06" db="EMBL/GenBank/DDBJ databases">
        <title>Draft genome of Bugula neritina, a colonial animal packing powerful symbionts and potential medicines.</title>
        <authorList>
            <person name="Rayko M."/>
        </authorList>
    </citation>
    <scope>NUCLEOTIDE SEQUENCE [LARGE SCALE GENOMIC DNA]</scope>
    <source>
        <strain evidence="1">Kwan_BN1</strain>
    </source>
</reference>
<evidence type="ECO:0000313" key="1">
    <source>
        <dbReference type="EMBL" id="KAF6022101.1"/>
    </source>
</evidence>